<sequence length="447" mass="47370">MGTRGRTPAAAVFALAGLLACSDAQAQGGVAFERQGVPELLVRDGSGETVFSIRPTGRVYLDAVGADGRVLAPGSSLGGISLDPADDPYPSDDVDLSGGRIGVDGVLLRDIDYEFELDFSGEEWTVTNAYLAYGGDLLPFSVSLGQFKPPTSLAEQTSSRFTTFAERPMFTDAFGFERRLGVGIDRDGENYSLAAGIFRNNVNQDGPEDGLLVAGRATWAPVYNGDTDDIAPTALRAVHLGASAFYRKTGEADEVYDFYGGNVTGPLPTVFGTRPFRGDSDVFLGLEAAMVRGPFSMQAEYGVDLVRADSSLMGDGPAGRADDPVFHGGYLEASYFVTRNAARNYQAGTGDFGRPILAEGASFLDGGWGALEIAGRLDYLNLDSGGLAGGEIVAYGLGVNWWTSRYSRLVVDYFRTEIDGATDVSFGEGLPAGNSVDTLLARVQVDF</sequence>
<dbReference type="AlphaFoldDB" id="A0A6L9MJB4"/>
<dbReference type="InterPro" id="IPR010870">
    <property type="entry name" value="Porin_O/P"/>
</dbReference>
<organism evidence="2 3">
    <name type="scientific">Aurantimonas aggregata</name>
    <dbReference type="NCBI Taxonomy" id="2047720"/>
    <lineage>
        <taxon>Bacteria</taxon>
        <taxon>Pseudomonadati</taxon>
        <taxon>Pseudomonadota</taxon>
        <taxon>Alphaproteobacteria</taxon>
        <taxon>Hyphomicrobiales</taxon>
        <taxon>Aurantimonadaceae</taxon>
        <taxon>Aurantimonas</taxon>
    </lineage>
</organism>
<accession>A0A6L9MJB4</accession>
<evidence type="ECO:0000256" key="1">
    <source>
        <dbReference type="SAM" id="SignalP"/>
    </source>
</evidence>
<comment type="caution">
    <text evidence="2">The sequence shown here is derived from an EMBL/GenBank/DDBJ whole genome shotgun (WGS) entry which is preliminary data.</text>
</comment>
<dbReference type="Gene3D" id="2.40.160.10">
    <property type="entry name" value="Porin"/>
    <property type="match status" value="1"/>
</dbReference>
<evidence type="ECO:0000313" key="3">
    <source>
        <dbReference type="Proteomes" id="UP000476332"/>
    </source>
</evidence>
<evidence type="ECO:0000313" key="2">
    <source>
        <dbReference type="EMBL" id="NDV87712.1"/>
    </source>
</evidence>
<dbReference type="PROSITE" id="PS51257">
    <property type="entry name" value="PROKAR_LIPOPROTEIN"/>
    <property type="match status" value="1"/>
</dbReference>
<keyword evidence="3" id="KW-1185">Reference proteome</keyword>
<feature type="chain" id="PRO_5026708520" description="Porin" evidence="1">
    <location>
        <begin position="27"/>
        <end position="447"/>
    </location>
</feature>
<name>A0A6L9MJB4_9HYPH</name>
<dbReference type="SUPFAM" id="SSF56935">
    <property type="entry name" value="Porins"/>
    <property type="match status" value="1"/>
</dbReference>
<keyword evidence="1" id="KW-0732">Signal</keyword>
<dbReference type="Pfam" id="PF07396">
    <property type="entry name" value="Porin_O_P"/>
    <property type="match status" value="1"/>
</dbReference>
<dbReference type="RefSeq" id="WP_163044465.1">
    <property type="nucleotide sequence ID" value="NZ_JAAAMJ010000010.1"/>
</dbReference>
<dbReference type="EMBL" id="JAAAMJ010000010">
    <property type="protein sequence ID" value="NDV87712.1"/>
    <property type="molecule type" value="Genomic_DNA"/>
</dbReference>
<reference evidence="2 3" key="1">
    <citation type="submission" date="2020-01" db="EMBL/GenBank/DDBJ databases">
        <title>Genomes of bacteria type strains.</title>
        <authorList>
            <person name="Chen J."/>
            <person name="Zhu S."/>
            <person name="Chen J."/>
        </authorList>
    </citation>
    <scope>NUCLEOTIDE SEQUENCE [LARGE SCALE GENOMIC DNA]</scope>
    <source>
        <strain evidence="2 3">KCTC 52919</strain>
    </source>
</reference>
<dbReference type="InterPro" id="IPR023614">
    <property type="entry name" value="Porin_dom_sf"/>
</dbReference>
<protein>
    <recommendedName>
        <fullName evidence="4">Porin</fullName>
    </recommendedName>
</protein>
<gene>
    <name evidence="2" type="ORF">GTW51_13480</name>
</gene>
<proteinExistence type="predicted"/>
<dbReference type="Proteomes" id="UP000476332">
    <property type="component" value="Unassembled WGS sequence"/>
</dbReference>
<evidence type="ECO:0008006" key="4">
    <source>
        <dbReference type="Google" id="ProtNLM"/>
    </source>
</evidence>
<feature type="signal peptide" evidence="1">
    <location>
        <begin position="1"/>
        <end position="26"/>
    </location>
</feature>